<evidence type="ECO:0000256" key="11">
    <source>
        <dbReference type="ARBA" id="ARBA00023251"/>
    </source>
</evidence>
<name>A0A7L9WSU3_9RHOB</name>
<organism evidence="17 18">
    <name type="scientific">Pseudooceanicola spongiae</name>
    <dbReference type="NCBI Taxonomy" id="2613965"/>
    <lineage>
        <taxon>Bacteria</taxon>
        <taxon>Pseudomonadati</taxon>
        <taxon>Pseudomonadota</taxon>
        <taxon>Alphaproteobacteria</taxon>
        <taxon>Rhodobacterales</taxon>
        <taxon>Paracoccaceae</taxon>
        <taxon>Pseudooceanicola</taxon>
    </lineage>
</organism>
<dbReference type="PANTHER" id="PTHR34697">
    <property type="entry name" value="PHOSPHATIDYLGLYCEROL LYSYLTRANSFERASE"/>
    <property type="match status" value="1"/>
</dbReference>
<proteinExistence type="inferred from homology"/>
<evidence type="ECO:0000256" key="1">
    <source>
        <dbReference type="ARBA" id="ARBA00004651"/>
    </source>
</evidence>
<keyword evidence="7 15" id="KW-0812">Transmembrane</keyword>
<dbReference type="GO" id="GO:0006629">
    <property type="term" value="P:lipid metabolic process"/>
    <property type="evidence" value="ECO:0007669"/>
    <property type="project" value="UniProtKB-KW"/>
</dbReference>
<feature type="transmembrane region" description="Helical" evidence="15">
    <location>
        <begin position="192"/>
        <end position="209"/>
    </location>
</feature>
<evidence type="ECO:0000256" key="7">
    <source>
        <dbReference type="ARBA" id="ARBA00022692"/>
    </source>
</evidence>
<dbReference type="KEGG" id="pshq:F3W81_19325"/>
<dbReference type="InterPro" id="IPR051211">
    <property type="entry name" value="PG_lysyltransferase"/>
</dbReference>
<evidence type="ECO:0000313" key="18">
    <source>
        <dbReference type="Proteomes" id="UP000594118"/>
    </source>
</evidence>
<dbReference type="EMBL" id="CP045201">
    <property type="protein sequence ID" value="QOL82787.1"/>
    <property type="molecule type" value="Genomic_DNA"/>
</dbReference>
<keyword evidence="8 15" id="KW-1133">Transmembrane helix</keyword>
<dbReference type="InterPro" id="IPR016181">
    <property type="entry name" value="Acyl_CoA_acyltransferase"/>
</dbReference>
<feature type="transmembrane region" description="Helical" evidence="15">
    <location>
        <begin position="448"/>
        <end position="466"/>
    </location>
</feature>
<evidence type="ECO:0000259" key="16">
    <source>
        <dbReference type="Pfam" id="PF09924"/>
    </source>
</evidence>
<dbReference type="Pfam" id="PF09924">
    <property type="entry name" value="LPG_synthase_C"/>
    <property type="match status" value="1"/>
</dbReference>
<keyword evidence="5" id="KW-1003">Cell membrane</keyword>
<evidence type="ECO:0000256" key="10">
    <source>
        <dbReference type="ARBA" id="ARBA00023136"/>
    </source>
</evidence>
<evidence type="ECO:0000256" key="8">
    <source>
        <dbReference type="ARBA" id="ARBA00022989"/>
    </source>
</evidence>
<dbReference type="NCBIfam" id="NF033480">
    <property type="entry name" value="bifunc_MprF"/>
    <property type="match status" value="1"/>
</dbReference>
<feature type="transmembrane region" description="Helical" evidence="15">
    <location>
        <begin position="478"/>
        <end position="498"/>
    </location>
</feature>
<keyword evidence="6" id="KW-0808">Transferase</keyword>
<feature type="transmembrane region" description="Helical" evidence="15">
    <location>
        <begin position="74"/>
        <end position="95"/>
    </location>
</feature>
<dbReference type="EC" id="2.3.2.3" evidence="3"/>
<evidence type="ECO:0000256" key="2">
    <source>
        <dbReference type="ARBA" id="ARBA00008627"/>
    </source>
</evidence>
<keyword evidence="18" id="KW-1185">Reference proteome</keyword>
<keyword evidence="11" id="KW-0046">Antibiotic resistance</keyword>
<dbReference type="GO" id="GO:0005886">
    <property type="term" value="C:plasma membrane"/>
    <property type="evidence" value="ECO:0007669"/>
    <property type="project" value="UniProtKB-SubCell"/>
</dbReference>
<dbReference type="InterPro" id="IPR024320">
    <property type="entry name" value="LPG_synthase_C"/>
</dbReference>
<evidence type="ECO:0000256" key="3">
    <source>
        <dbReference type="ARBA" id="ARBA00012014"/>
    </source>
</evidence>
<feature type="domain" description="Phosphatidylglycerol lysyltransferase C-terminal" evidence="16">
    <location>
        <begin position="573"/>
        <end position="851"/>
    </location>
</feature>
<keyword evidence="9" id="KW-0443">Lipid metabolism</keyword>
<dbReference type="GO" id="GO:0055091">
    <property type="term" value="P:phospholipid homeostasis"/>
    <property type="evidence" value="ECO:0007669"/>
    <property type="project" value="TreeGrafter"/>
</dbReference>
<dbReference type="PANTHER" id="PTHR34697:SF2">
    <property type="entry name" value="PHOSPHATIDYLGLYCEROL LYSYLTRANSFERASE"/>
    <property type="match status" value="1"/>
</dbReference>
<dbReference type="RefSeq" id="WP_193081119.1">
    <property type="nucleotide sequence ID" value="NZ_CP045201.1"/>
</dbReference>
<dbReference type="SUPFAM" id="SSF55729">
    <property type="entry name" value="Acyl-CoA N-acyltransferases (Nat)"/>
    <property type="match status" value="1"/>
</dbReference>
<evidence type="ECO:0000256" key="13">
    <source>
        <dbReference type="ARBA" id="ARBA00047540"/>
    </source>
</evidence>
<dbReference type="Pfam" id="PF03706">
    <property type="entry name" value="LPG_synthase_TM"/>
    <property type="match status" value="1"/>
</dbReference>
<dbReference type="GO" id="GO:0046677">
    <property type="term" value="P:response to antibiotic"/>
    <property type="evidence" value="ECO:0007669"/>
    <property type="project" value="UniProtKB-KW"/>
</dbReference>
<evidence type="ECO:0000256" key="5">
    <source>
        <dbReference type="ARBA" id="ARBA00022475"/>
    </source>
</evidence>
<feature type="transmembrane region" description="Helical" evidence="15">
    <location>
        <begin position="35"/>
        <end position="53"/>
    </location>
</feature>
<evidence type="ECO:0000256" key="6">
    <source>
        <dbReference type="ARBA" id="ARBA00022679"/>
    </source>
</evidence>
<feature type="transmembrane region" description="Helical" evidence="15">
    <location>
        <begin position="353"/>
        <end position="376"/>
    </location>
</feature>
<feature type="transmembrane region" description="Helical" evidence="15">
    <location>
        <begin position="115"/>
        <end position="134"/>
    </location>
</feature>
<feature type="transmembrane region" description="Helical" evidence="15">
    <location>
        <begin position="311"/>
        <end position="332"/>
    </location>
</feature>
<evidence type="ECO:0000256" key="12">
    <source>
        <dbReference type="ARBA" id="ARBA00031899"/>
    </source>
</evidence>
<feature type="transmembrane region" description="Helical" evidence="15">
    <location>
        <begin position="146"/>
        <end position="172"/>
    </location>
</feature>
<keyword evidence="10 15" id="KW-0472">Membrane</keyword>
<accession>A0A7L9WSU3</accession>
<protein>
    <recommendedName>
        <fullName evidence="4">Phosphatidylglycerol lysyltransferase</fullName>
        <ecNumber evidence="3">2.3.2.3</ecNumber>
    </recommendedName>
    <alternativeName>
        <fullName evidence="12">Lysylphosphatidylglycerol synthase</fullName>
    </alternativeName>
</protein>
<comment type="subcellular location">
    <subcellularLocation>
        <location evidence="1">Cell membrane</location>
        <topology evidence="1">Multi-pass membrane protein</topology>
    </subcellularLocation>
</comment>
<dbReference type="AlphaFoldDB" id="A0A7L9WSU3"/>
<feature type="transmembrane region" description="Helical" evidence="15">
    <location>
        <begin position="388"/>
        <end position="411"/>
    </location>
</feature>
<feature type="region of interest" description="Disordered" evidence="14">
    <location>
        <begin position="1"/>
        <end position="23"/>
    </location>
</feature>
<evidence type="ECO:0000256" key="4">
    <source>
        <dbReference type="ARBA" id="ARBA00021546"/>
    </source>
</evidence>
<evidence type="ECO:0000256" key="15">
    <source>
        <dbReference type="SAM" id="Phobius"/>
    </source>
</evidence>
<dbReference type="Proteomes" id="UP000594118">
    <property type="component" value="Chromosome"/>
</dbReference>
<reference evidence="17 18" key="1">
    <citation type="submission" date="2019-10" db="EMBL/GenBank/DDBJ databases">
        <title>Pseudopuniceibacterium sp. HQ09 islated from Antarctica.</title>
        <authorList>
            <person name="Liao L."/>
            <person name="Su S."/>
            <person name="Chen B."/>
            <person name="Yu Y."/>
        </authorList>
    </citation>
    <scope>NUCLEOTIDE SEQUENCE [LARGE SCALE GENOMIC DNA]</scope>
    <source>
        <strain evidence="17 18">HQ09</strain>
    </source>
</reference>
<sequence>MQDETGSPPQTPQAPTPDSRHPLRRLSLPEVMRRHAALVLTAVLFLAGIYALYRLLAPLDMKVVLGQIRATPPHLVAGALAATVVGYIALIGYDWSAMRYIGKKVPFGATALGSFLGYSMGNTIGLSAVSGGAVRYRIYSALGLDAYDVAAISTFGAVSYGVGATLIGLIALALDPVSLEGLVALSTATLQTLAWCGVAVIVAVLIWVTQRGGALQIGRFSMRAPTSVETLRQLCITSTDVAMAALVLYLLLPTGAVPYVNVLAVLAVGTLIGVASHVPGGIGVFESVVLAALPASVPVNDAVTALLLFRLIYFLLPFVLALALLSLTEIWGSAAQRIAGVAGLAPVVRAGRSLIPTATGVLVLLSGLYMMFAGILPNPRISPEEIETFLPLALVAGGPMLSSVLGSFMVVLSISLFRRSRMAFWLVLAVLVYGAALAAWRSHDLDRVVTLGGMALILLPCRHEFYRKARFSQGLLSAQWIVFTLAIIASLALTWSLVHEGRAPRDMMWWQVMGDAPAVAAWRAVFTGAVLLSAVLLYAGLRAARTLTSLPDTAELDAAQALIAAHGRGGDMIAVTGDKMLMFGPAGKSVLSYAVKGTSWIAMGAPVGEAEDVEDLSWAFHDAARAAGARPVFYEADPGFTEQAIDMGLTLHKMGEEAVVPLTRFSLEGPARKKLRTTHARAGRDGLVLELVAPPHAEELITGLRGISDDWLGQHAAREKQFSVGRFDATWLGRTRVALLRHNGVLCAFANLMESERGCAVDMMRYRQGAPTGTMEFLFTELMLQLKAEGCTEFSLGMVPFAGLPGRRGATLWARFGNLVYSRGEKLYNFEGLHRFKSKFDPDWQPRYFCCRSALPPVGPLADAARLIAGSARGIVGK</sequence>
<dbReference type="InterPro" id="IPR022791">
    <property type="entry name" value="L-PG_synthase/AglD"/>
</dbReference>
<feature type="transmembrane region" description="Helical" evidence="15">
    <location>
        <begin position="423"/>
        <end position="442"/>
    </location>
</feature>
<gene>
    <name evidence="17" type="primary">mprF</name>
    <name evidence="17" type="ORF">F3W81_19325</name>
</gene>
<feature type="transmembrane region" description="Helical" evidence="15">
    <location>
        <begin position="282"/>
        <end position="299"/>
    </location>
</feature>
<feature type="transmembrane region" description="Helical" evidence="15">
    <location>
        <begin position="518"/>
        <end position="541"/>
    </location>
</feature>
<evidence type="ECO:0000256" key="9">
    <source>
        <dbReference type="ARBA" id="ARBA00023098"/>
    </source>
</evidence>
<evidence type="ECO:0000313" key="17">
    <source>
        <dbReference type="EMBL" id="QOL82787.1"/>
    </source>
</evidence>
<comment type="similarity">
    <text evidence="2">Belongs to the LPG synthase family.</text>
</comment>
<evidence type="ECO:0000256" key="14">
    <source>
        <dbReference type="SAM" id="MobiDB-lite"/>
    </source>
</evidence>
<dbReference type="GO" id="GO:0050071">
    <property type="term" value="F:phosphatidylglycerol lysyltransferase activity"/>
    <property type="evidence" value="ECO:0007669"/>
    <property type="project" value="UniProtKB-EC"/>
</dbReference>
<comment type="catalytic activity">
    <reaction evidence="13">
        <text>L-lysyl-tRNA(Lys) + a 1,2-diacyl-sn-glycero-3-phospho-(1'-sn-glycerol) = a 1,2-diacyl-sn-glycero-3-phospho-1'-(3'-O-L-lysyl)-sn-glycerol + tRNA(Lys)</text>
        <dbReference type="Rhea" id="RHEA:10668"/>
        <dbReference type="Rhea" id="RHEA-COMP:9696"/>
        <dbReference type="Rhea" id="RHEA-COMP:9697"/>
        <dbReference type="ChEBI" id="CHEBI:64716"/>
        <dbReference type="ChEBI" id="CHEBI:75792"/>
        <dbReference type="ChEBI" id="CHEBI:78442"/>
        <dbReference type="ChEBI" id="CHEBI:78529"/>
        <dbReference type="EC" id="2.3.2.3"/>
    </reaction>
</comment>